<dbReference type="OrthoDB" id="9794948at2"/>
<protein>
    <submittedName>
        <fullName evidence="1">FMN-binding negative transcriptional regulator</fullName>
    </submittedName>
</protein>
<gene>
    <name evidence="1" type="ORF">D0Y50_07145</name>
</gene>
<dbReference type="RefSeq" id="WP_117316169.1">
    <property type="nucleotide sequence ID" value="NZ_CP031769.1"/>
</dbReference>
<dbReference type="SUPFAM" id="SSF50475">
    <property type="entry name" value="FMN-binding split barrel"/>
    <property type="match status" value="1"/>
</dbReference>
<dbReference type="EMBL" id="CP031769">
    <property type="protein sequence ID" value="AXR06161.1"/>
    <property type="molecule type" value="Genomic_DNA"/>
</dbReference>
<dbReference type="Pfam" id="PF04299">
    <property type="entry name" value="FMN_bind_2"/>
    <property type="match status" value="1"/>
</dbReference>
<dbReference type="KEGG" id="salm:D0Y50_07145"/>
<evidence type="ECO:0000313" key="1">
    <source>
        <dbReference type="EMBL" id="AXR06161.1"/>
    </source>
</evidence>
<proteinExistence type="predicted"/>
<evidence type="ECO:0000313" key="2">
    <source>
        <dbReference type="Proteomes" id="UP000262073"/>
    </source>
</evidence>
<dbReference type="PANTHER" id="PTHR35802">
    <property type="entry name" value="PROTEASE SYNTHASE AND SPORULATION PROTEIN PAI 2"/>
    <property type="match status" value="1"/>
</dbReference>
<keyword evidence="2" id="KW-1185">Reference proteome</keyword>
<accession>A0A346NKV4</accession>
<reference evidence="1 2" key="1">
    <citation type="submission" date="2018-08" db="EMBL/GenBank/DDBJ databases">
        <title>Salinimonas sediminis sp. nov., a piezophilic bacterium isolated from a deep-sea sediment sample from the New Britain Trench.</title>
        <authorList>
            <person name="Cao J."/>
        </authorList>
    </citation>
    <scope>NUCLEOTIDE SEQUENCE [LARGE SCALE GENOMIC DNA]</scope>
    <source>
        <strain evidence="1 2">N102</strain>
    </source>
</reference>
<dbReference type="InterPro" id="IPR012349">
    <property type="entry name" value="Split_barrel_FMN-bd"/>
</dbReference>
<organism evidence="1 2">
    <name type="scientific">Salinimonas sediminis</name>
    <dbReference type="NCBI Taxonomy" id="2303538"/>
    <lineage>
        <taxon>Bacteria</taxon>
        <taxon>Pseudomonadati</taxon>
        <taxon>Pseudomonadota</taxon>
        <taxon>Gammaproteobacteria</taxon>
        <taxon>Alteromonadales</taxon>
        <taxon>Alteromonadaceae</taxon>
        <taxon>Alteromonas/Salinimonas group</taxon>
        <taxon>Salinimonas</taxon>
    </lineage>
</organism>
<name>A0A346NKV4_9ALTE</name>
<dbReference type="Proteomes" id="UP000262073">
    <property type="component" value="Chromosome"/>
</dbReference>
<dbReference type="AlphaFoldDB" id="A0A346NKV4"/>
<dbReference type="PIRSF" id="PIRSF010372">
    <property type="entry name" value="PaiB"/>
    <property type="match status" value="1"/>
</dbReference>
<dbReference type="PANTHER" id="PTHR35802:SF1">
    <property type="entry name" value="PROTEASE SYNTHASE AND SPORULATION PROTEIN PAI 2"/>
    <property type="match status" value="1"/>
</dbReference>
<dbReference type="Gene3D" id="2.30.110.10">
    <property type="entry name" value="Electron Transport, Fmn-binding Protein, Chain A"/>
    <property type="match status" value="1"/>
</dbReference>
<sequence>MYVPKNMEMTDAEAIAIFISKFGFGTLISPDLEATRLPLLYENAAGGKGYILGHMARANPQWKALSGKRVSVLFNGPHSYISPTWYVSEPAVPTWNYAQVQCFGQFIELDAADTATAIRTLIETYEPEIVNDLDLMPTDYVNRLLKAVVGFKIHVDRIDAKEKLGQHRHVDDQISVFETLANSQNLESIQLARYMKRRGRGNGNV</sequence>
<dbReference type="InterPro" id="IPR007396">
    <property type="entry name" value="TR_PAI2-type"/>
</dbReference>